<feature type="active site" description="Charge relay system" evidence="5">
    <location>
        <position position="200"/>
    </location>
</feature>
<evidence type="ECO:0000256" key="5">
    <source>
        <dbReference type="PROSITE-ProRule" id="PRU01240"/>
    </source>
</evidence>
<keyword evidence="3 5" id="KW-0378">Hydrolase</keyword>
<evidence type="ECO:0000256" key="6">
    <source>
        <dbReference type="RuleBase" id="RU003355"/>
    </source>
</evidence>
<dbReference type="Proteomes" id="UP000054350">
    <property type="component" value="Unassembled WGS sequence"/>
</dbReference>
<dbReference type="CDD" id="cd04077">
    <property type="entry name" value="Peptidases_S8_PCSK9_ProteinaseK_like"/>
    <property type="match status" value="1"/>
</dbReference>
<dbReference type="AlphaFoldDB" id="A0A0L0TD39"/>
<dbReference type="OMA" id="WAISEQV"/>
<dbReference type="EMBL" id="GG745381">
    <property type="protein sequence ID" value="KNE72590.1"/>
    <property type="molecule type" value="Genomic_DNA"/>
</dbReference>
<evidence type="ECO:0000313" key="9">
    <source>
        <dbReference type="Proteomes" id="UP000054350"/>
    </source>
</evidence>
<dbReference type="PANTHER" id="PTHR43806:SF11">
    <property type="entry name" value="CEREVISIN-RELATED"/>
    <property type="match status" value="1"/>
</dbReference>
<dbReference type="OrthoDB" id="206201at2759"/>
<dbReference type="PANTHER" id="PTHR43806">
    <property type="entry name" value="PEPTIDASE S8"/>
    <property type="match status" value="1"/>
</dbReference>
<comment type="similarity">
    <text evidence="1 5 6">Belongs to the peptidase S8 family.</text>
</comment>
<dbReference type="InterPro" id="IPR023828">
    <property type="entry name" value="Peptidase_S8_Ser-AS"/>
</dbReference>
<dbReference type="SUPFAM" id="SSF52743">
    <property type="entry name" value="Subtilisin-like"/>
    <property type="match status" value="1"/>
</dbReference>
<sequence>MARGGAGVDVYVLDTGVFQQHSDFGGRAILGVNLVDENDGDLNGHGTFVASVMAGTNFGVAKNANIIDVKVLNSAGSGFWSTVVAAINWVVNRATSTGRPSIINMSISGDFSTFLNNAITAATQANVHVVVAAGNSATDACVKSPSSCSDAVVVGSISRTDTISSFSNYGKCVTLFAPGEAVLGASTLGVNATKLMSGTSMAAPHAAGVIAQLLAQFNVGVPLTKEYLVRTTTKAMLTGLPANSTSPNAILYSDPGLLTLANASAVLFS</sequence>
<dbReference type="STRING" id="578462.A0A0L0TD39"/>
<dbReference type="PROSITE" id="PS51892">
    <property type="entry name" value="SUBTILASE"/>
    <property type="match status" value="1"/>
</dbReference>
<feature type="active site" description="Charge relay system" evidence="5">
    <location>
        <position position="14"/>
    </location>
</feature>
<evidence type="ECO:0000256" key="4">
    <source>
        <dbReference type="ARBA" id="ARBA00022825"/>
    </source>
</evidence>
<keyword evidence="2 5" id="KW-0645">Protease</keyword>
<feature type="domain" description="Peptidase S8/S53" evidence="7">
    <location>
        <begin position="5"/>
        <end position="233"/>
    </location>
</feature>
<dbReference type="PROSITE" id="PS00137">
    <property type="entry name" value="SUBTILASE_HIS"/>
    <property type="match status" value="1"/>
</dbReference>
<evidence type="ECO:0000259" key="7">
    <source>
        <dbReference type="Pfam" id="PF00082"/>
    </source>
</evidence>
<organism evidence="8 9">
    <name type="scientific">Allomyces macrogynus (strain ATCC 38327)</name>
    <name type="common">Allomyces javanicus var. macrogynus</name>
    <dbReference type="NCBI Taxonomy" id="578462"/>
    <lineage>
        <taxon>Eukaryota</taxon>
        <taxon>Fungi</taxon>
        <taxon>Fungi incertae sedis</taxon>
        <taxon>Blastocladiomycota</taxon>
        <taxon>Blastocladiomycetes</taxon>
        <taxon>Blastocladiales</taxon>
        <taxon>Blastocladiaceae</taxon>
        <taxon>Allomyces</taxon>
    </lineage>
</organism>
<dbReference type="InterPro" id="IPR050131">
    <property type="entry name" value="Peptidase_S8_subtilisin-like"/>
</dbReference>
<dbReference type="InterPro" id="IPR034193">
    <property type="entry name" value="PCSK9_ProteinaseK-like"/>
</dbReference>
<dbReference type="GO" id="GO:0006508">
    <property type="term" value="P:proteolysis"/>
    <property type="evidence" value="ECO:0007669"/>
    <property type="project" value="UniProtKB-KW"/>
</dbReference>
<gene>
    <name evidence="8" type="ORF">AMAG_17033</name>
</gene>
<dbReference type="VEuPathDB" id="FungiDB:AMAG_17033"/>
<dbReference type="InterPro" id="IPR015500">
    <property type="entry name" value="Peptidase_S8_subtilisin-rel"/>
</dbReference>
<reference evidence="8 9" key="1">
    <citation type="submission" date="2009-11" db="EMBL/GenBank/DDBJ databases">
        <title>Annotation of Allomyces macrogynus ATCC 38327.</title>
        <authorList>
            <consortium name="The Broad Institute Genome Sequencing Platform"/>
            <person name="Russ C."/>
            <person name="Cuomo C."/>
            <person name="Burger G."/>
            <person name="Gray M.W."/>
            <person name="Holland P.W.H."/>
            <person name="King N."/>
            <person name="Lang F.B.F."/>
            <person name="Roger A.J."/>
            <person name="Ruiz-Trillo I."/>
            <person name="Young S.K."/>
            <person name="Zeng Q."/>
            <person name="Gargeya S."/>
            <person name="Fitzgerald M."/>
            <person name="Haas B."/>
            <person name="Abouelleil A."/>
            <person name="Alvarado L."/>
            <person name="Arachchi H.M."/>
            <person name="Berlin A."/>
            <person name="Chapman S.B."/>
            <person name="Gearin G."/>
            <person name="Goldberg J."/>
            <person name="Griggs A."/>
            <person name="Gujja S."/>
            <person name="Hansen M."/>
            <person name="Heiman D."/>
            <person name="Howarth C."/>
            <person name="Larimer J."/>
            <person name="Lui A."/>
            <person name="MacDonald P.J.P."/>
            <person name="McCowen C."/>
            <person name="Montmayeur A."/>
            <person name="Murphy C."/>
            <person name="Neiman D."/>
            <person name="Pearson M."/>
            <person name="Priest M."/>
            <person name="Roberts A."/>
            <person name="Saif S."/>
            <person name="Shea T."/>
            <person name="Sisk P."/>
            <person name="Stolte C."/>
            <person name="Sykes S."/>
            <person name="Wortman J."/>
            <person name="Nusbaum C."/>
            <person name="Birren B."/>
        </authorList>
    </citation>
    <scope>NUCLEOTIDE SEQUENCE [LARGE SCALE GENOMIC DNA]</scope>
    <source>
        <strain evidence="8 9">ATCC 38327</strain>
    </source>
</reference>
<proteinExistence type="inferred from homology"/>
<feature type="active site" description="Charge relay system" evidence="5">
    <location>
        <position position="45"/>
    </location>
</feature>
<dbReference type="InterPro" id="IPR023827">
    <property type="entry name" value="Peptidase_S8_Asp-AS"/>
</dbReference>
<dbReference type="PROSITE" id="PS00138">
    <property type="entry name" value="SUBTILASE_SER"/>
    <property type="match status" value="1"/>
</dbReference>
<dbReference type="eggNOG" id="KOG1153">
    <property type="taxonomic scope" value="Eukaryota"/>
</dbReference>
<keyword evidence="4 5" id="KW-0720">Serine protease</keyword>
<dbReference type="Pfam" id="PF00082">
    <property type="entry name" value="Peptidase_S8"/>
    <property type="match status" value="1"/>
</dbReference>
<dbReference type="Gene3D" id="3.40.50.200">
    <property type="entry name" value="Peptidase S8/S53 domain"/>
    <property type="match status" value="1"/>
</dbReference>
<protein>
    <recommendedName>
        <fullName evidence="7">Peptidase S8/S53 domain-containing protein</fullName>
    </recommendedName>
</protein>
<dbReference type="FunFam" id="3.40.50.200:FF:000016">
    <property type="entry name" value="Proprotein convertase subtilisin/kexin type 9"/>
    <property type="match status" value="1"/>
</dbReference>
<name>A0A0L0TD39_ALLM3</name>
<dbReference type="InterPro" id="IPR036852">
    <property type="entry name" value="Peptidase_S8/S53_dom_sf"/>
</dbReference>
<evidence type="ECO:0000256" key="1">
    <source>
        <dbReference type="ARBA" id="ARBA00011073"/>
    </source>
</evidence>
<dbReference type="PROSITE" id="PS00136">
    <property type="entry name" value="SUBTILASE_ASP"/>
    <property type="match status" value="1"/>
</dbReference>
<dbReference type="GO" id="GO:0005615">
    <property type="term" value="C:extracellular space"/>
    <property type="evidence" value="ECO:0007669"/>
    <property type="project" value="TreeGrafter"/>
</dbReference>
<keyword evidence="9" id="KW-1185">Reference proteome</keyword>
<dbReference type="InterPro" id="IPR022398">
    <property type="entry name" value="Peptidase_S8_His-AS"/>
</dbReference>
<evidence type="ECO:0000256" key="2">
    <source>
        <dbReference type="ARBA" id="ARBA00022670"/>
    </source>
</evidence>
<accession>A0A0L0TD39</accession>
<evidence type="ECO:0000313" key="8">
    <source>
        <dbReference type="EMBL" id="KNE72590.1"/>
    </source>
</evidence>
<reference evidence="9" key="2">
    <citation type="submission" date="2009-11" db="EMBL/GenBank/DDBJ databases">
        <title>The Genome Sequence of Allomyces macrogynus strain ATCC 38327.</title>
        <authorList>
            <consortium name="The Broad Institute Genome Sequencing Platform"/>
            <person name="Russ C."/>
            <person name="Cuomo C."/>
            <person name="Shea T."/>
            <person name="Young S.K."/>
            <person name="Zeng Q."/>
            <person name="Koehrsen M."/>
            <person name="Haas B."/>
            <person name="Borodovsky M."/>
            <person name="Guigo R."/>
            <person name="Alvarado L."/>
            <person name="Berlin A."/>
            <person name="Borenstein D."/>
            <person name="Chen Z."/>
            <person name="Engels R."/>
            <person name="Freedman E."/>
            <person name="Gellesch M."/>
            <person name="Goldberg J."/>
            <person name="Griggs A."/>
            <person name="Gujja S."/>
            <person name="Heiman D."/>
            <person name="Hepburn T."/>
            <person name="Howarth C."/>
            <person name="Jen D."/>
            <person name="Larson L."/>
            <person name="Lewis B."/>
            <person name="Mehta T."/>
            <person name="Park D."/>
            <person name="Pearson M."/>
            <person name="Roberts A."/>
            <person name="Saif S."/>
            <person name="Shenoy N."/>
            <person name="Sisk P."/>
            <person name="Stolte C."/>
            <person name="Sykes S."/>
            <person name="Walk T."/>
            <person name="White J."/>
            <person name="Yandava C."/>
            <person name="Burger G."/>
            <person name="Gray M.W."/>
            <person name="Holland P.W.H."/>
            <person name="King N."/>
            <person name="Lang F.B.F."/>
            <person name="Roger A.J."/>
            <person name="Ruiz-Trillo I."/>
            <person name="Lander E."/>
            <person name="Nusbaum C."/>
        </authorList>
    </citation>
    <scope>NUCLEOTIDE SEQUENCE [LARGE SCALE GENOMIC DNA]</scope>
    <source>
        <strain evidence="9">ATCC 38327</strain>
    </source>
</reference>
<dbReference type="InterPro" id="IPR000209">
    <property type="entry name" value="Peptidase_S8/S53_dom"/>
</dbReference>
<evidence type="ECO:0000256" key="3">
    <source>
        <dbReference type="ARBA" id="ARBA00022801"/>
    </source>
</evidence>
<dbReference type="PRINTS" id="PR00723">
    <property type="entry name" value="SUBTILISIN"/>
</dbReference>
<dbReference type="GO" id="GO:0004252">
    <property type="term" value="F:serine-type endopeptidase activity"/>
    <property type="evidence" value="ECO:0007669"/>
    <property type="project" value="UniProtKB-UniRule"/>
</dbReference>